<evidence type="ECO:0000313" key="2">
    <source>
        <dbReference type="EMBL" id="MBB1160420.1"/>
    </source>
</evidence>
<dbReference type="InterPro" id="IPR041215">
    <property type="entry name" value="FlgO_dom"/>
</dbReference>
<name>A0A839HM35_9BURK</name>
<dbReference type="Proteomes" id="UP000586093">
    <property type="component" value="Unassembled WGS sequence"/>
</dbReference>
<dbReference type="AlphaFoldDB" id="A0A839HM35"/>
<dbReference type="RefSeq" id="WP_182660367.1">
    <property type="nucleotide sequence ID" value="NZ_JACIVI010000001.1"/>
</dbReference>
<feature type="domain" description="FlgO" evidence="1">
    <location>
        <begin position="58"/>
        <end position="186"/>
    </location>
</feature>
<protein>
    <recommendedName>
        <fullName evidence="1">FlgO domain-containing protein</fullName>
    </recommendedName>
</protein>
<reference evidence="2 3" key="1">
    <citation type="submission" date="2020-08" db="EMBL/GenBank/DDBJ databases">
        <title>Aquariorum lacteus gen. nov., sp. nov., a new member of the family Comamonadaceae, isolated from freshwater aquarium.</title>
        <authorList>
            <person name="Chun S.-J."/>
        </authorList>
    </citation>
    <scope>NUCLEOTIDE SEQUENCE [LARGE SCALE GENOMIC DNA]</scope>
    <source>
        <strain evidence="2 3">SJAQ100</strain>
    </source>
</reference>
<evidence type="ECO:0000313" key="3">
    <source>
        <dbReference type="Proteomes" id="UP000586093"/>
    </source>
</evidence>
<gene>
    <name evidence="2" type="ORF">H4F90_00295</name>
</gene>
<accession>A0A839HM35</accession>
<dbReference type="Pfam" id="PF17680">
    <property type="entry name" value="FlgO"/>
    <property type="match status" value="1"/>
</dbReference>
<organism evidence="2 3">
    <name type="scientific">Aquariibacter albus</name>
    <dbReference type="NCBI Taxonomy" id="2759899"/>
    <lineage>
        <taxon>Bacteria</taxon>
        <taxon>Pseudomonadati</taxon>
        <taxon>Pseudomonadota</taxon>
        <taxon>Betaproteobacteria</taxon>
        <taxon>Burkholderiales</taxon>
        <taxon>Sphaerotilaceae</taxon>
        <taxon>Aquariibacter</taxon>
    </lineage>
</organism>
<keyword evidence="3" id="KW-1185">Reference proteome</keyword>
<proteinExistence type="predicted"/>
<dbReference type="EMBL" id="JACIVI010000001">
    <property type="protein sequence ID" value="MBB1160420.1"/>
    <property type="molecule type" value="Genomic_DNA"/>
</dbReference>
<evidence type="ECO:0000259" key="1">
    <source>
        <dbReference type="Pfam" id="PF17680"/>
    </source>
</evidence>
<sequence>MPSAPASLPGRRAGLAVLLGLGLALAGCVLPPQAAGVDLRATPALPLSPDPLTRSSEQAGDELAAAWRQAGLGRGETLLVSSLVALDDLRTSSPLGRLVAEQVAGRLAQHGLGVKELRLREGLVIRADQGELMLSRDAAELARQHLAQVVLIGTYTRSREATRINLRLVRLDDARVLAASQYAVAVDERTETLRRVPDGPATTPAGRGTLYDAIRDYDRRQPPLR</sequence>
<comment type="caution">
    <text evidence="2">The sequence shown here is derived from an EMBL/GenBank/DDBJ whole genome shotgun (WGS) entry which is preliminary data.</text>
</comment>